<dbReference type="AlphaFoldDB" id="A0A1V9XEY8"/>
<proteinExistence type="predicted"/>
<sequence length="122" mass="13300">MKPISQGNPLITGQATLIVEVNRRHVDPTVSPPDWFNVHPFMLILAYLVRSPFSANLLTRAVYDKTINVAQRLAPDVCPLCASLSVAGPARPCTLSIVIKKNAQPKAGRREEDSSTNEPISP</sequence>
<gene>
    <name evidence="2" type="ORF">BIW11_03839</name>
</gene>
<evidence type="ECO:0000256" key="1">
    <source>
        <dbReference type="SAM" id="MobiDB-lite"/>
    </source>
</evidence>
<reference evidence="2 3" key="1">
    <citation type="journal article" date="2017" name="Gigascience">
        <title>Draft genome of the honey bee ectoparasitic mite, Tropilaelaps mercedesae, is shaped by the parasitic life history.</title>
        <authorList>
            <person name="Dong X."/>
            <person name="Armstrong S.D."/>
            <person name="Xia D."/>
            <person name="Makepeace B.L."/>
            <person name="Darby A.C."/>
            <person name="Kadowaki T."/>
        </authorList>
    </citation>
    <scope>NUCLEOTIDE SEQUENCE [LARGE SCALE GENOMIC DNA]</scope>
    <source>
        <strain evidence="2">Wuxi-XJTLU</strain>
    </source>
</reference>
<dbReference type="Proteomes" id="UP000192247">
    <property type="component" value="Unassembled WGS sequence"/>
</dbReference>
<feature type="region of interest" description="Disordered" evidence="1">
    <location>
        <begin position="102"/>
        <end position="122"/>
    </location>
</feature>
<protein>
    <submittedName>
        <fullName evidence="2">Uncharacterized protein</fullName>
    </submittedName>
</protein>
<dbReference type="EMBL" id="MNPL01012475">
    <property type="protein sequence ID" value="OQR72110.1"/>
    <property type="molecule type" value="Genomic_DNA"/>
</dbReference>
<comment type="caution">
    <text evidence="2">The sequence shown here is derived from an EMBL/GenBank/DDBJ whole genome shotgun (WGS) entry which is preliminary data.</text>
</comment>
<keyword evidence="3" id="KW-1185">Reference proteome</keyword>
<accession>A0A1V9XEY8</accession>
<evidence type="ECO:0000313" key="2">
    <source>
        <dbReference type="EMBL" id="OQR72110.1"/>
    </source>
</evidence>
<name>A0A1V9XEY8_9ACAR</name>
<organism evidence="2 3">
    <name type="scientific">Tropilaelaps mercedesae</name>
    <dbReference type="NCBI Taxonomy" id="418985"/>
    <lineage>
        <taxon>Eukaryota</taxon>
        <taxon>Metazoa</taxon>
        <taxon>Ecdysozoa</taxon>
        <taxon>Arthropoda</taxon>
        <taxon>Chelicerata</taxon>
        <taxon>Arachnida</taxon>
        <taxon>Acari</taxon>
        <taxon>Parasitiformes</taxon>
        <taxon>Mesostigmata</taxon>
        <taxon>Gamasina</taxon>
        <taxon>Dermanyssoidea</taxon>
        <taxon>Laelapidae</taxon>
        <taxon>Tropilaelaps</taxon>
    </lineage>
</organism>
<dbReference type="InParanoid" id="A0A1V9XEY8"/>
<evidence type="ECO:0000313" key="3">
    <source>
        <dbReference type="Proteomes" id="UP000192247"/>
    </source>
</evidence>